<dbReference type="AlphaFoldDB" id="A0A2R6NFD6"/>
<dbReference type="Gene3D" id="2.30.280.10">
    <property type="entry name" value="SRA-YDG"/>
    <property type="match status" value="1"/>
</dbReference>
<dbReference type="SUPFAM" id="SSF88697">
    <property type="entry name" value="PUA domain-like"/>
    <property type="match status" value="1"/>
</dbReference>
<dbReference type="OrthoDB" id="2270193at2759"/>
<dbReference type="EMBL" id="MLYV02001334">
    <property type="protein sequence ID" value="PSR70712.1"/>
    <property type="molecule type" value="Genomic_DNA"/>
</dbReference>
<dbReference type="InterPro" id="IPR036987">
    <property type="entry name" value="SRA-YDG_sf"/>
</dbReference>
<dbReference type="InterPro" id="IPR015947">
    <property type="entry name" value="PUA-like_sf"/>
</dbReference>
<feature type="region of interest" description="Disordered" evidence="3">
    <location>
        <begin position="1"/>
        <end position="23"/>
    </location>
</feature>
<dbReference type="GO" id="GO:0061630">
    <property type="term" value="F:ubiquitin protein ligase activity"/>
    <property type="evidence" value="ECO:0007669"/>
    <property type="project" value="TreeGrafter"/>
</dbReference>
<sequence>MSDNALSQTIRRRDPKEFGPLKGLTVGDTWETRRECSSEKVHPPIEKGIYGDKDGARSIVISGGYEDDVDEGDTMFWWA</sequence>
<evidence type="ECO:0000256" key="3">
    <source>
        <dbReference type="SAM" id="MobiDB-lite"/>
    </source>
</evidence>
<dbReference type="Proteomes" id="UP000186601">
    <property type="component" value="Unassembled WGS sequence"/>
</dbReference>
<keyword evidence="1 2" id="KW-0539">Nucleus</keyword>
<gene>
    <name evidence="5" type="ORF">PHLCEN_2v13405</name>
</gene>
<reference evidence="5 6" key="1">
    <citation type="submission" date="2018-02" db="EMBL/GenBank/DDBJ databases">
        <title>Genome sequence of the basidiomycete white-rot fungus Phlebia centrifuga.</title>
        <authorList>
            <person name="Granchi Z."/>
            <person name="Peng M."/>
            <person name="de Vries R.P."/>
            <person name="Hilden K."/>
            <person name="Makela M.R."/>
            <person name="Grigoriev I."/>
            <person name="Riley R."/>
        </authorList>
    </citation>
    <scope>NUCLEOTIDE SEQUENCE [LARGE SCALE GENOMIC DNA]</scope>
    <source>
        <strain evidence="5 6">FBCC195</strain>
    </source>
</reference>
<evidence type="ECO:0000313" key="6">
    <source>
        <dbReference type="Proteomes" id="UP000186601"/>
    </source>
</evidence>
<dbReference type="PANTHER" id="PTHR14140:SF27">
    <property type="entry name" value="OS04G0289800 PROTEIN"/>
    <property type="match status" value="1"/>
</dbReference>
<dbReference type="PROSITE" id="PS51015">
    <property type="entry name" value="YDG"/>
    <property type="match status" value="1"/>
</dbReference>
<dbReference type="GO" id="GO:0016567">
    <property type="term" value="P:protein ubiquitination"/>
    <property type="evidence" value="ECO:0007669"/>
    <property type="project" value="TreeGrafter"/>
</dbReference>
<organism evidence="5 6">
    <name type="scientific">Hermanssonia centrifuga</name>
    <dbReference type="NCBI Taxonomy" id="98765"/>
    <lineage>
        <taxon>Eukaryota</taxon>
        <taxon>Fungi</taxon>
        <taxon>Dikarya</taxon>
        <taxon>Basidiomycota</taxon>
        <taxon>Agaricomycotina</taxon>
        <taxon>Agaricomycetes</taxon>
        <taxon>Polyporales</taxon>
        <taxon>Meruliaceae</taxon>
        <taxon>Hermanssonia</taxon>
    </lineage>
</organism>
<comment type="subcellular location">
    <subcellularLocation>
        <location evidence="2">Nucleus</location>
    </subcellularLocation>
</comment>
<keyword evidence="6" id="KW-1185">Reference proteome</keyword>
<protein>
    <recommendedName>
        <fullName evidence="4">YDG domain-containing protein</fullName>
    </recommendedName>
</protein>
<dbReference type="PANTHER" id="PTHR14140">
    <property type="entry name" value="E3 UBIQUITIN-PROTEIN LIGASE UHRF-RELATED"/>
    <property type="match status" value="1"/>
</dbReference>
<evidence type="ECO:0000259" key="4">
    <source>
        <dbReference type="PROSITE" id="PS51015"/>
    </source>
</evidence>
<dbReference type="InterPro" id="IPR003105">
    <property type="entry name" value="SRA_YDG"/>
</dbReference>
<accession>A0A2R6NFD6</accession>
<evidence type="ECO:0000256" key="2">
    <source>
        <dbReference type="PROSITE-ProRule" id="PRU00358"/>
    </source>
</evidence>
<dbReference type="GO" id="GO:0044027">
    <property type="term" value="P:negative regulation of gene expression via chromosomal CpG island methylation"/>
    <property type="evidence" value="ECO:0007669"/>
    <property type="project" value="TreeGrafter"/>
</dbReference>
<dbReference type="GO" id="GO:0005634">
    <property type="term" value="C:nucleus"/>
    <property type="evidence" value="ECO:0007669"/>
    <property type="project" value="UniProtKB-SubCell"/>
</dbReference>
<evidence type="ECO:0000313" key="5">
    <source>
        <dbReference type="EMBL" id="PSR70712.1"/>
    </source>
</evidence>
<dbReference type="STRING" id="98765.A0A2R6NFD6"/>
<evidence type="ECO:0000256" key="1">
    <source>
        <dbReference type="ARBA" id="ARBA00023242"/>
    </source>
</evidence>
<feature type="domain" description="YDG" evidence="4">
    <location>
        <begin position="19"/>
        <end position="79"/>
    </location>
</feature>
<dbReference type="InterPro" id="IPR045134">
    <property type="entry name" value="UHRF1/2-like"/>
</dbReference>
<name>A0A2R6NFD6_9APHY</name>
<comment type="caution">
    <text evidence="5">The sequence shown here is derived from an EMBL/GenBank/DDBJ whole genome shotgun (WGS) entry which is preliminary data.</text>
</comment>
<dbReference type="Pfam" id="PF02182">
    <property type="entry name" value="SAD_SRA"/>
    <property type="match status" value="1"/>
</dbReference>
<proteinExistence type="predicted"/>